<organism evidence="1">
    <name type="scientific">Caulobacter phage BL57</name>
    <dbReference type="NCBI Taxonomy" id="3348355"/>
    <lineage>
        <taxon>Viruses</taxon>
    </lineage>
</organism>
<evidence type="ECO:0000313" key="1">
    <source>
        <dbReference type="EMBL" id="XHV10747.1"/>
    </source>
</evidence>
<proteinExistence type="predicted"/>
<accession>A0AB74UMU4</accession>
<reference evidence="1" key="1">
    <citation type="submission" date="2024-10" db="EMBL/GenBank/DDBJ databases">
        <title>Genetic diversity among independent isolates of the Dolichocephalovirinae subfamily.</title>
        <authorList>
            <person name="Ely B."/>
            <person name="Thomas Q."/>
            <person name="Mohammadi T."/>
        </authorList>
    </citation>
    <scope>NUCLEOTIDE SEQUENCE</scope>
</reference>
<dbReference type="EMBL" id="PQ287320">
    <property type="protein sequence ID" value="XHV10747.1"/>
    <property type="molecule type" value="Genomic_DNA"/>
</dbReference>
<gene>
    <name evidence="1" type="ORF">BL57_275</name>
</gene>
<protein>
    <submittedName>
        <fullName evidence="1">Uncharacterized protein</fullName>
    </submittedName>
</protein>
<name>A0AB74UMU4_9VIRU</name>
<sequence length="70" mass="8007">MSRRYTGPRFWIEEDGRVHKILDGVSEVVATLTRDELKRLRACGWQIGSSTRRYAYNPATILRNALGAAR</sequence>